<keyword evidence="2" id="KW-1185">Reference proteome</keyword>
<reference evidence="1 2" key="1">
    <citation type="journal article" date="2019" name="Sci. Rep.">
        <title>Orb-weaving spider Araneus ventricosus genome elucidates the spidroin gene catalogue.</title>
        <authorList>
            <person name="Kono N."/>
            <person name="Nakamura H."/>
            <person name="Ohtoshi R."/>
            <person name="Moran D.A.P."/>
            <person name="Shinohara A."/>
            <person name="Yoshida Y."/>
            <person name="Fujiwara M."/>
            <person name="Mori M."/>
            <person name="Tomita M."/>
            <person name="Arakawa K."/>
        </authorList>
    </citation>
    <scope>NUCLEOTIDE SEQUENCE [LARGE SCALE GENOMIC DNA]</scope>
</reference>
<gene>
    <name evidence="1" type="ORF">AVEN_181401_1</name>
</gene>
<feature type="non-terminal residue" evidence="1">
    <location>
        <position position="1"/>
    </location>
</feature>
<proteinExistence type="predicted"/>
<protein>
    <submittedName>
        <fullName evidence="1">Uncharacterized protein</fullName>
    </submittedName>
</protein>
<dbReference type="EMBL" id="BGPR01005615">
    <property type="protein sequence ID" value="GBN11843.1"/>
    <property type="molecule type" value="Genomic_DNA"/>
</dbReference>
<organism evidence="1 2">
    <name type="scientific">Araneus ventricosus</name>
    <name type="common">Orbweaver spider</name>
    <name type="synonym">Epeira ventricosa</name>
    <dbReference type="NCBI Taxonomy" id="182803"/>
    <lineage>
        <taxon>Eukaryota</taxon>
        <taxon>Metazoa</taxon>
        <taxon>Ecdysozoa</taxon>
        <taxon>Arthropoda</taxon>
        <taxon>Chelicerata</taxon>
        <taxon>Arachnida</taxon>
        <taxon>Araneae</taxon>
        <taxon>Araneomorphae</taxon>
        <taxon>Entelegynae</taxon>
        <taxon>Araneoidea</taxon>
        <taxon>Araneidae</taxon>
        <taxon>Araneus</taxon>
    </lineage>
</organism>
<comment type="caution">
    <text evidence="1">The sequence shown here is derived from an EMBL/GenBank/DDBJ whole genome shotgun (WGS) entry which is preliminary data.</text>
</comment>
<sequence>VPDKCSLLIEQFEENLVPDKCSFNFGKKKKAPGRREAIRRKRLGMLSDVVILLHDNTHTARKSSSGKSDAPPHTWDPNTFHSFNILCSDKCLNRFGDNVEK</sequence>
<dbReference type="AlphaFoldDB" id="A0A4Y2LD26"/>
<evidence type="ECO:0000313" key="1">
    <source>
        <dbReference type="EMBL" id="GBN11843.1"/>
    </source>
</evidence>
<name>A0A4Y2LD26_ARAVE</name>
<evidence type="ECO:0000313" key="2">
    <source>
        <dbReference type="Proteomes" id="UP000499080"/>
    </source>
</evidence>
<accession>A0A4Y2LD26</accession>
<dbReference type="Proteomes" id="UP000499080">
    <property type="component" value="Unassembled WGS sequence"/>
</dbReference>